<evidence type="ECO:0000313" key="3">
    <source>
        <dbReference type="Proteomes" id="UP000295717"/>
    </source>
</evidence>
<name>A0A4R3MTM0_9GAMM</name>
<sequence>MIEPVRLQQVAEIVRRAGLNEQTLAALRETFEDLHFTSCHDDDVGLSEPFHRGEGFNLYLVDGRQHCLKLTTDPEAATGLLLAQVDGDG</sequence>
<evidence type="ECO:0000313" key="2">
    <source>
        <dbReference type="EMBL" id="TCT19790.1"/>
    </source>
</evidence>
<dbReference type="RefSeq" id="WP_132977832.1">
    <property type="nucleotide sequence ID" value="NZ_SMAO01000007.1"/>
</dbReference>
<comment type="caution">
    <text evidence="2">The sequence shown here is derived from an EMBL/GenBank/DDBJ whole genome shotgun (WGS) entry which is preliminary data.</text>
</comment>
<dbReference type="OrthoDB" id="7960540at2"/>
<dbReference type="InterPro" id="IPR046132">
    <property type="entry name" value="DUF6129"/>
</dbReference>
<protein>
    <recommendedName>
        <fullName evidence="1">DUF6129 domain-containing protein</fullName>
    </recommendedName>
</protein>
<reference evidence="2 3" key="1">
    <citation type="submission" date="2019-03" db="EMBL/GenBank/DDBJ databases">
        <title>Genomic Encyclopedia of Type Strains, Phase IV (KMG-IV): sequencing the most valuable type-strain genomes for metagenomic binning, comparative biology and taxonomic classification.</title>
        <authorList>
            <person name="Goeker M."/>
        </authorList>
    </citation>
    <scope>NUCLEOTIDE SEQUENCE [LARGE SCALE GENOMIC DNA]</scope>
    <source>
        <strain evidence="2 3">DSM 13587</strain>
    </source>
</reference>
<organism evidence="2 3">
    <name type="scientific">Thiobaca trueperi</name>
    <dbReference type="NCBI Taxonomy" id="127458"/>
    <lineage>
        <taxon>Bacteria</taxon>
        <taxon>Pseudomonadati</taxon>
        <taxon>Pseudomonadota</taxon>
        <taxon>Gammaproteobacteria</taxon>
        <taxon>Chromatiales</taxon>
        <taxon>Chromatiaceae</taxon>
        <taxon>Thiobaca</taxon>
    </lineage>
</organism>
<feature type="domain" description="DUF6129" evidence="1">
    <location>
        <begin position="25"/>
        <end position="73"/>
    </location>
</feature>
<gene>
    <name evidence="2" type="ORF">EDC35_107118</name>
</gene>
<dbReference type="AlphaFoldDB" id="A0A4R3MTM0"/>
<keyword evidence="3" id="KW-1185">Reference proteome</keyword>
<evidence type="ECO:0000259" key="1">
    <source>
        <dbReference type="Pfam" id="PF19624"/>
    </source>
</evidence>
<dbReference type="EMBL" id="SMAO01000007">
    <property type="protein sequence ID" value="TCT19790.1"/>
    <property type="molecule type" value="Genomic_DNA"/>
</dbReference>
<dbReference type="Pfam" id="PF19624">
    <property type="entry name" value="DUF6129"/>
    <property type="match status" value="1"/>
</dbReference>
<proteinExistence type="predicted"/>
<dbReference type="Proteomes" id="UP000295717">
    <property type="component" value="Unassembled WGS sequence"/>
</dbReference>
<accession>A0A4R3MTM0</accession>